<keyword evidence="2" id="KW-1185">Reference proteome</keyword>
<dbReference type="Proteomes" id="UP000327108">
    <property type="component" value="Unassembled WGS sequence"/>
</dbReference>
<name>A0A5N1JL41_9HYPH</name>
<evidence type="ECO:0000313" key="1">
    <source>
        <dbReference type="EMBL" id="KAA9356137.1"/>
    </source>
</evidence>
<proteinExistence type="predicted"/>
<dbReference type="EMBL" id="VYXQ01000030">
    <property type="protein sequence ID" value="KAA9356137.1"/>
    <property type="molecule type" value="Genomic_DNA"/>
</dbReference>
<gene>
    <name evidence="1" type="ORF">F3W84_21775</name>
</gene>
<reference evidence="1 2" key="1">
    <citation type="submission" date="2019-09" db="EMBL/GenBank/DDBJ databases">
        <title>Biological control of the noxious weed angled onion (Allium triquetrum) thwarted by endophytic bacteria in Victoria, Australia.</title>
        <authorList>
            <person name="Tehranchian P."/>
            <person name="Adair R.J."/>
            <person name="Van T.H."/>
            <person name="Morrison P.D."/>
            <person name="Williams H."/>
            <person name="Lawrie A.C."/>
        </authorList>
    </citation>
    <scope>NUCLEOTIDE SEQUENCE [LARGE SCALE GENOMIC DNA]</scope>
    <source>
        <strain evidence="1 2">RPTAtOch1</strain>
    </source>
</reference>
<comment type="caution">
    <text evidence="1">The sequence shown here is derived from an EMBL/GenBank/DDBJ whole genome shotgun (WGS) entry which is preliminary data.</text>
</comment>
<dbReference type="RefSeq" id="WP_151095678.1">
    <property type="nucleotide sequence ID" value="NZ_JBLZNM010000025.1"/>
</dbReference>
<accession>A0A5N1JL41</accession>
<evidence type="ECO:0000313" key="2">
    <source>
        <dbReference type="Proteomes" id="UP000327108"/>
    </source>
</evidence>
<protein>
    <submittedName>
        <fullName evidence="1">Uncharacterized protein</fullName>
    </submittedName>
</protein>
<organism evidence="1 2">
    <name type="scientific">Ochrobactrum quorumnocens</name>
    <dbReference type="NCBI Taxonomy" id="271865"/>
    <lineage>
        <taxon>Bacteria</taxon>
        <taxon>Pseudomonadati</taxon>
        <taxon>Pseudomonadota</taxon>
        <taxon>Alphaproteobacteria</taxon>
        <taxon>Hyphomicrobiales</taxon>
        <taxon>Brucellaceae</taxon>
        <taxon>Brucella/Ochrobactrum group</taxon>
        <taxon>Ochrobactrum</taxon>
    </lineage>
</organism>
<dbReference type="AlphaFoldDB" id="A0A5N1JL41"/>
<sequence length="89" mass="9689">MCKIACRFIGAQQPGASSFQLYLTRSARQWPLCFVLARVGAKIPQTDCSREGLCSLALAFWHWLSGNADCLPLEIHGPNTALKRAATPG</sequence>